<proteinExistence type="predicted"/>
<organism evidence="1 2">
    <name type="scientific">Engystomops pustulosus</name>
    <name type="common">Tungara frog</name>
    <name type="synonym">Physalaemus pustulosus</name>
    <dbReference type="NCBI Taxonomy" id="76066"/>
    <lineage>
        <taxon>Eukaryota</taxon>
        <taxon>Metazoa</taxon>
        <taxon>Chordata</taxon>
        <taxon>Craniata</taxon>
        <taxon>Vertebrata</taxon>
        <taxon>Euteleostomi</taxon>
        <taxon>Amphibia</taxon>
        <taxon>Batrachia</taxon>
        <taxon>Anura</taxon>
        <taxon>Neobatrachia</taxon>
        <taxon>Hyloidea</taxon>
        <taxon>Leptodactylidae</taxon>
        <taxon>Leiuperinae</taxon>
        <taxon>Engystomops</taxon>
    </lineage>
</organism>
<reference evidence="1" key="1">
    <citation type="thesis" date="2020" institute="ProQuest LLC" country="789 East Eisenhower Parkway, Ann Arbor, MI, USA">
        <title>Comparative Genomics and Chromosome Evolution.</title>
        <authorList>
            <person name="Mudd A.B."/>
        </authorList>
    </citation>
    <scope>NUCLEOTIDE SEQUENCE</scope>
    <source>
        <strain evidence="1">237g6f4</strain>
        <tissue evidence="1">Blood</tissue>
    </source>
</reference>
<dbReference type="EMBL" id="WNYA01000011">
    <property type="protein sequence ID" value="KAG8551727.1"/>
    <property type="molecule type" value="Genomic_DNA"/>
</dbReference>
<protein>
    <submittedName>
        <fullName evidence="1">Uncharacterized protein</fullName>
    </submittedName>
</protein>
<accession>A0AAV6ZQV4</accession>
<dbReference type="AlphaFoldDB" id="A0AAV6ZQV4"/>
<sequence>MRSRAAFHNFVKRQHNSPGITAAELAALLGTDRCLRLRAWRRPTRWRCPDITGRRRMTRGEKMMEGEKSFMNSSLCRHCWRMR</sequence>
<name>A0AAV6ZQV4_ENGPU</name>
<comment type="caution">
    <text evidence="1">The sequence shown here is derived from an EMBL/GenBank/DDBJ whole genome shotgun (WGS) entry which is preliminary data.</text>
</comment>
<evidence type="ECO:0000313" key="2">
    <source>
        <dbReference type="Proteomes" id="UP000824782"/>
    </source>
</evidence>
<evidence type="ECO:0000313" key="1">
    <source>
        <dbReference type="EMBL" id="KAG8551727.1"/>
    </source>
</evidence>
<keyword evidence="2" id="KW-1185">Reference proteome</keyword>
<gene>
    <name evidence="1" type="ORF">GDO81_004238</name>
</gene>
<dbReference type="Proteomes" id="UP000824782">
    <property type="component" value="Unassembled WGS sequence"/>
</dbReference>